<dbReference type="NCBIfam" id="TIGR01843">
    <property type="entry name" value="type_I_hlyD"/>
    <property type="match status" value="1"/>
</dbReference>
<proteinExistence type="inferred from homology"/>
<dbReference type="InterPro" id="IPR058982">
    <property type="entry name" value="Beta-barrel_AprE"/>
</dbReference>
<dbReference type="InterPro" id="IPR010129">
    <property type="entry name" value="T1SS_HlyD"/>
</dbReference>
<keyword evidence="5 9" id="KW-0997">Cell inner membrane</keyword>
<keyword evidence="7 9" id="KW-1133">Transmembrane helix</keyword>
<comment type="subcellular location">
    <subcellularLocation>
        <location evidence="1 9">Cell inner membrane</location>
        <topology evidence="1 9">Single-pass membrane protein</topology>
    </subcellularLocation>
</comment>
<dbReference type="Pfam" id="PF25994">
    <property type="entry name" value="HH_AprE"/>
    <property type="match status" value="1"/>
</dbReference>
<feature type="domain" description="AprE-like beta-barrel" evidence="12">
    <location>
        <begin position="328"/>
        <end position="417"/>
    </location>
</feature>
<dbReference type="InterPro" id="IPR058781">
    <property type="entry name" value="HH_AprE-like"/>
</dbReference>
<dbReference type="OrthoDB" id="9810980at2"/>
<dbReference type="AlphaFoldDB" id="A0A238LIS1"/>
<dbReference type="GO" id="GO:0009306">
    <property type="term" value="P:protein secretion"/>
    <property type="evidence" value="ECO:0007669"/>
    <property type="project" value="InterPro"/>
</dbReference>
<evidence type="ECO:0000256" key="10">
    <source>
        <dbReference type="SAM" id="Coils"/>
    </source>
</evidence>
<accession>A0A238LIS1</accession>
<reference evidence="14" key="1">
    <citation type="submission" date="2017-05" db="EMBL/GenBank/DDBJ databases">
        <authorList>
            <person name="Rodrigo-Torres L."/>
            <person name="Arahal R. D."/>
            <person name="Lucena T."/>
        </authorList>
    </citation>
    <scope>NUCLEOTIDE SEQUENCE [LARGE SCALE GENOMIC DNA]</scope>
    <source>
        <strain evidence="14">CECT 8899</strain>
    </source>
</reference>
<evidence type="ECO:0000256" key="4">
    <source>
        <dbReference type="ARBA" id="ARBA00022475"/>
    </source>
</evidence>
<evidence type="ECO:0000259" key="12">
    <source>
        <dbReference type="Pfam" id="PF26002"/>
    </source>
</evidence>
<dbReference type="PANTHER" id="PTHR30386:SF17">
    <property type="entry name" value="ALKALINE PROTEASE SECRETION PROTEIN APRE"/>
    <property type="match status" value="1"/>
</dbReference>
<keyword evidence="3 9" id="KW-0813">Transport</keyword>
<dbReference type="InterPro" id="IPR050739">
    <property type="entry name" value="MFP"/>
</dbReference>
<evidence type="ECO:0000256" key="2">
    <source>
        <dbReference type="ARBA" id="ARBA00009477"/>
    </source>
</evidence>
<feature type="transmembrane region" description="Helical" evidence="9">
    <location>
        <begin position="20"/>
        <end position="43"/>
    </location>
</feature>
<feature type="coiled-coil region" evidence="10">
    <location>
        <begin position="183"/>
        <end position="277"/>
    </location>
</feature>
<evidence type="ECO:0000256" key="5">
    <source>
        <dbReference type="ARBA" id="ARBA00022519"/>
    </source>
</evidence>
<protein>
    <recommendedName>
        <fullName evidence="9">Membrane fusion protein (MFP) family protein</fullName>
    </recommendedName>
</protein>
<dbReference type="EMBL" id="FXZK01000008">
    <property type="protein sequence ID" value="SMY09304.1"/>
    <property type="molecule type" value="Genomic_DNA"/>
</dbReference>
<keyword evidence="14" id="KW-1185">Reference proteome</keyword>
<keyword evidence="4 9" id="KW-1003">Cell membrane</keyword>
<evidence type="ECO:0000256" key="8">
    <source>
        <dbReference type="ARBA" id="ARBA00023136"/>
    </source>
</evidence>
<keyword evidence="10" id="KW-0175">Coiled coil</keyword>
<dbReference type="Gene3D" id="2.40.50.100">
    <property type="match status" value="1"/>
</dbReference>
<comment type="similarity">
    <text evidence="2 9">Belongs to the membrane fusion protein (MFP) (TC 8.A.1) family.</text>
</comment>
<dbReference type="Pfam" id="PF26002">
    <property type="entry name" value="Beta-barrel_AprE"/>
    <property type="match status" value="1"/>
</dbReference>
<dbReference type="PROSITE" id="PS00543">
    <property type="entry name" value="HLYD_FAMILY"/>
    <property type="match status" value="1"/>
</dbReference>
<evidence type="ECO:0000313" key="13">
    <source>
        <dbReference type="EMBL" id="SMY09304.1"/>
    </source>
</evidence>
<dbReference type="InterPro" id="IPR006144">
    <property type="entry name" value="Secretion_HlyD_CS"/>
</dbReference>
<dbReference type="RefSeq" id="WP_093993492.1">
    <property type="nucleotide sequence ID" value="NZ_FXZK01000008.1"/>
</dbReference>
<dbReference type="PANTHER" id="PTHR30386">
    <property type="entry name" value="MEMBRANE FUSION SUBUNIT OF EMRAB-TOLC MULTIDRUG EFFLUX PUMP"/>
    <property type="match status" value="1"/>
</dbReference>
<evidence type="ECO:0000256" key="3">
    <source>
        <dbReference type="ARBA" id="ARBA00022448"/>
    </source>
</evidence>
<feature type="domain" description="AprE-like long alpha-helical hairpin" evidence="11">
    <location>
        <begin position="98"/>
        <end position="280"/>
    </location>
</feature>
<evidence type="ECO:0000259" key="11">
    <source>
        <dbReference type="Pfam" id="PF25994"/>
    </source>
</evidence>
<evidence type="ECO:0000256" key="6">
    <source>
        <dbReference type="ARBA" id="ARBA00022692"/>
    </source>
</evidence>
<gene>
    <name evidence="13" type="primary">prsE_2</name>
    <name evidence="13" type="ORF">LOM8899_03469</name>
</gene>
<evidence type="ECO:0000256" key="7">
    <source>
        <dbReference type="ARBA" id="ARBA00022989"/>
    </source>
</evidence>
<keyword evidence="6 9" id="KW-0812">Transmembrane</keyword>
<evidence type="ECO:0000313" key="14">
    <source>
        <dbReference type="Proteomes" id="UP000201613"/>
    </source>
</evidence>
<organism evidence="13 14">
    <name type="scientific">Flavimaricola marinus</name>
    <dbReference type="NCBI Taxonomy" id="1819565"/>
    <lineage>
        <taxon>Bacteria</taxon>
        <taxon>Pseudomonadati</taxon>
        <taxon>Pseudomonadota</taxon>
        <taxon>Alphaproteobacteria</taxon>
        <taxon>Rhodobacterales</taxon>
        <taxon>Paracoccaceae</taxon>
        <taxon>Flavimaricola</taxon>
    </lineage>
</organism>
<sequence length="439" mass="47445">MSSASVSTAGGPLLDLRRPGWIAALAVLALVGIFGVWAGFTVINGAVIGSGQIAVSGRTKIVQSQDGGTVEAVFVAEGDWVERGQLIARLDPTIHAINLDIARSQLAASLTLRARLQAEQQGLSEIVFSYPALPFPLPDTSAFEDSERRIFETRAALLAGGREQLAEAQLQIGNQITGVTAQIDASERQLSLLQRDVANLESLIQQGLARQSRLSELERSLAGVAGELAAQQSELARLSNSQREQELETLQSERSFLEDVATQLREVTQRSEELILEIVTRQAQLDRVNILAPAAGVVHTLQVTWPGEVLPPGGQVAEVVPTQDEIAFELQLDPRAIDQVYPGQDAQIVLSSFDPQQTPRLIAKVGLVSPNAITDERTGASHYRVTLNVTPEHLEASGIDPRTLVPGMPIEAYLQTGGRTVLAYLLNPVLSHLRHTFRE</sequence>
<evidence type="ECO:0000256" key="9">
    <source>
        <dbReference type="RuleBase" id="RU365093"/>
    </source>
</evidence>
<evidence type="ECO:0000256" key="1">
    <source>
        <dbReference type="ARBA" id="ARBA00004377"/>
    </source>
</evidence>
<dbReference type="Proteomes" id="UP000201613">
    <property type="component" value="Unassembled WGS sequence"/>
</dbReference>
<dbReference type="PRINTS" id="PR01490">
    <property type="entry name" value="RTXTOXIND"/>
</dbReference>
<keyword evidence="8 9" id="KW-0472">Membrane</keyword>
<name>A0A238LIS1_9RHOB</name>
<dbReference type="GO" id="GO:0005886">
    <property type="term" value="C:plasma membrane"/>
    <property type="evidence" value="ECO:0007669"/>
    <property type="project" value="UniProtKB-SubCell"/>
</dbReference>